<evidence type="ECO:0008006" key="4">
    <source>
        <dbReference type="Google" id="ProtNLM"/>
    </source>
</evidence>
<proteinExistence type="predicted"/>
<name>A0ABT7MIM8_9PSEU</name>
<keyword evidence="3" id="KW-1185">Reference proteome</keyword>
<feature type="region of interest" description="Disordered" evidence="1">
    <location>
        <begin position="21"/>
        <end position="64"/>
    </location>
</feature>
<dbReference type="EMBL" id="JASVWF010000012">
    <property type="protein sequence ID" value="MDL5160538.1"/>
    <property type="molecule type" value="Genomic_DNA"/>
</dbReference>
<feature type="compositionally biased region" description="Basic and acidic residues" evidence="1">
    <location>
        <begin position="36"/>
        <end position="64"/>
    </location>
</feature>
<sequence>MSDPSQRAADLEQQYVNEYEGTEEALTGLDPDRDDSDQTKDRIEAVAKDDQTADEVEKMADEDR</sequence>
<dbReference type="Proteomes" id="UP001231924">
    <property type="component" value="Unassembled WGS sequence"/>
</dbReference>
<dbReference type="RefSeq" id="WP_286057142.1">
    <property type="nucleotide sequence ID" value="NZ_JASVWF010000012.1"/>
</dbReference>
<evidence type="ECO:0000313" key="3">
    <source>
        <dbReference type="Proteomes" id="UP001231924"/>
    </source>
</evidence>
<comment type="caution">
    <text evidence="2">The sequence shown here is derived from an EMBL/GenBank/DDBJ whole genome shotgun (WGS) entry which is preliminary data.</text>
</comment>
<gene>
    <name evidence="2" type="ORF">QRT03_31550</name>
</gene>
<evidence type="ECO:0000256" key="1">
    <source>
        <dbReference type="SAM" id="MobiDB-lite"/>
    </source>
</evidence>
<evidence type="ECO:0000313" key="2">
    <source>
        <dbReference type="EMBL" id="MDL5160538.1"/>
    </source>
</evidence>
<accession>A0ABT7MIM8</accession>
<protein>
    <recommendedName>
        <fullName evidence="4">DUF4025 domain-containing protein</fullName>
    </recommendedName>
</protein>
<organism evidence="2 3">
    <name type="scientific">Actinomycetospora termitidis</name>
    <dbReference type="NCBI Taxonomy" id="3053470"/>
    <lineage>
        <taxon>Bacteria</taxon>
        <taxon>Bacillati</taxon>
        <taxon>Actinomycetota</taxon>
        <taxon>Actinomycetes</taxon>
        <taxon>Pseudonocardiales</taxon>
        <taxon>Pseudonocardiaceae</taxon>
        <taxon>Actinomycetospora</taxon>
    </lineage>
</organism>
<reference evidence="2 3" key="1">
    <citation type="submission" date="2023-06" db="EMBL/GenBank/DDBJ databases">
        <title>Actinomycetospora Odt1-22.</title>
        <authorList>
            <person name="Supong K."/>
        </authorList>
    </citation>
    <scope>NUCLEOTIDE SEQUENCE [LARGE SCALE GENOMIC DNA]</scope>
    <source>
        <strain evidence="2 3">Odt1-22</strain>
    </source>
</reference>